<dbReference type="PANTHER" id="PTHR43649:SF12">
    <property type="entry name" value="DIACETYLCHITOBIOSE BINDING PROTEIN DASA"/>
    <property type="match status" value="1"/>
</dbReference>
<dbReference type="STRING" id="743718.Isova_0049"/>
<dbReference type="Pfam" id="PF01547">
    <property type="entry name" value="SBP_bac_1"/>
    <property type="match status" value="1"/>
</dbReference>
<keyword evidence="2" id="KW-0732">Signal</keyword>
<dbReference type="KEGG" id="iva:Isova_0049"/>
<dbReference type="InterPro" id="IPR006059">
    <property type="entry name" value="SBP"/>
</dbReference>
<evidence type="ECO:0000256" key="2">
    <source>
        <dbReference type="SAM" id="SignalP"/>
    </source>
</evidence>
<gene>
    <name evidence="3" type="ordered locus">Isova_0049</name>
</gene>
<dbReference type="Proteomes" id="UP000009236">
    <property type="component" value="Chromosome"/>
</dbReference>
<feature type="compositionally biased region" description="Low complexity" evidence="1">
    <location>
        <begin position="435"/>
        <end position="456"/>
    </location>
</feature>
<dbReference type="PANTHER" id="PTHR43649">
    <property type="entry name" value="ARABINOSE-BINDING PROTEIN-RELATED"/>
    <property type="match status" value="1"/>
</dbReference>
<dbReference type="SUPFAM" id="SSF53850">
    <property type="entry name" value="Periplasmic binding protein-like II"/>
    <property type="match status" value="1"/>
</dbReference>
<evidence type="ECO:0000313" key="3">
    <source>
        <dbReference type="EMBL" id="AEG42867.1"/>
    </source>
</evidence>
<feature type="region of interest" description="Disordered" evidence="1">
    <location>
        <begin position="435"/>
        <end position="465"/>
    </location>
</feature>
<dbReference type="EMBL" id="CP002810">
    <property type="protein sequence ID" value="AEG42867.1"/>
    <property type="molecule type" value="Genomic_DNA"/>
</dbReference>
<protein>
    <submittedName>
        <fullName evidence="3">Extracellular solute-binding protein family 1</fullName>
    </submittedName>
</protein>
<organism evidence="4">
    <name type="scientific">Isoptericola variabilis (strain 225)</name>
    <dbReference type="NCBI Taxonomy" id="743718"/>
    <lineage>
        <taxon>Bacteria</taxon>
        <taxon>Bacillati</taxon>
        <taxon>Actinomycetota</taxon>
        <taxon>Actinomycetes</taxon>
        <taxon>Micrococcales</taxon>
        <taxon>Promicromonosporaceae</taxon>
        <taxon>Isoptericola</taxon>
    </lineage>
</organism>
<proteinExistence type="predicted"/>
<dbReference type="Gene3D" id="3.40.190.10">
    <property type="entry name" value="Periplasmic binding protein-like II"/>
    <property type="match status" value="1"/>
</dbReference>
<sequence length="465" mass="49260">MRRKLPSTIVLAVATALALAACAQGTQSQDEGDSEGGGVDFGAEPGDRLSIMGFGTGDEIATVRYERALEALGDVDVRLAEGELDIQAFLSAVASGNPPDIVYANRDQIGTFASRGAIIPLDECIEAHEIDVDAYRDAALAQVTFDDQVYGIPEFNQVQLTMANADLLSAAGFTVEDVNGSDRETIQAANEAIMANEGGKLSVIGYDSKLPEFLPLWAKTAGKDLLSEDGRTAQLDDPDVVEALEFAVGVYDAQGGFPAVKTFRDSADFFGAGNQFASGTLGAMPMEQWYINVLNEVSPDAPLAFDAFRGTDGEAIAFATGSAWAVPRGSANPQAACLFAKTMTETESWLAAAEARASDREANGLVFTGVLTGNEEADEQIRSELVPTDAPAPWSDAIDAMYEANEAAFTLPANPADAEFKTAWQDAVNRVLNGQQEPADALAQAQQEAQSALDEAWATWEEDNS</sequence>
<name>F6FQQ2_ISOV2</name>
<dbReference type="InterPro" id="IPR050490">
    <property type="entry name" value="Bact_solute-bd_prot1"/>
</dbReference>
<feature type="chain" id="PRO_5039469796" evidence="2">
    <location>
        <begin position="24"/>
        <end position="465"/>
    </location>
</feature>
<dbReference type="PROSITE" id="PS51257">
    <property type="entry name" value="PROKAR_LIPOPROTEIN"/>
    <property type="match status" value="1"/>
</dbReference>
<keyword evidence="4" id="KW-1185">Reference proteome</keyword>
<dbReference type="eggNOG" id="COG1653">
    <property type="taxonomic scope" value="Bacteria"/>
</dbReference>
<accession>F6FQQ2</accession>
<dbReference type="HOGENOM" id="CLU_031285_10_0_11"/>
<reference evidence="3 4" key="1">
    <citation type="submission" date="2011-05" db="EMBL/GenBank/DDBJ databases">
        <title>Complete sequence of Isoptericola variabilis 225.</title>
        <authorList>
            <consortium name="US DOE Joint Genome Institute"/>
            <person name="Lucas S."/>
            <person name="Han J."/>
            <person name="Lapidus A."/>
            <person name="Cheng J.-F."/>
            <person name="Goodwin L."/>
            <person name="Pitluck S."/>
            <person name="Peters L."/>
            <person name="Mikhailova N."/>
            <person name="Zeytun A."/>
            <person name="Han C."/>
            <person name="Tapia R."/>
            <person name="Land M."/>
            <person name="Hauser L."/>
            <person name="Kyrpides N."/>
            <person name="Ivanova N."/>
            <person name="Pagani I."/>
            <person name="Siebers A."/>
            <person name="Allgaier M."/>
            <person name="Thelen M."/>
            <person name="Hugenholtz P."/>
            <person name="Gladden J."/>
            <person name="Woyke T."/>
        </authorList>
    </citation>
    <scope>NUCLEOTIDE SEQUENCE [LARGE SCALE GENOMIC DNA]</scope>
    <source>
        <strain evidence="4">225</strain>
    </source>
</reference>
<evidence type="ECO:0000313" key="4">
    <source>
        <dbReference type="Proteomes" id="UP000009236"/>
    </source>
</evidence>
<feature type="signal peptide" evidence="2">
    <location>
        <begin position="1"/>
        <end position="23"/>
    </location>
</feature>
<dbReference type="AlphaFoldDB" id="F6FQQ2"/>
<evidence type="ECO:0000256" key="1">
    <source>
        <dbReference type="SAM" id="MobiDB-lite"/>
    </source>
</evidence>
<dbReference type="RefSeq" id="WP_013837262.1">
    <property type="nucleotide sequence ID" value="NC_015588.1"/>
</dbReference>